<dbReference type="Pfam" id="PF12697">
    <property type="entry name" value="Abhydrolase_6"/>
    <property type="match status" value="1"/>
</dbReference>
<dbReference type="Gene3D" id="3.40.50.1820">
    <property type="entry name" value="alpha/beta hydrolase"/>
    <property type="match status" value="1"/>
</dbReference>
<protein>
    <recommendedName>
        <fullName evidence="1">AB hydrolase-1 domain-containing protein</fullName>
    </recommendedName>
</protein>
<proteinExistence type="predicted"/>
<reference evidence="2 3" key="1">
    <citation type="submission" date="2015-06" db="EMBL/GenBank/DDBJ databases">
        <title>Draft genome of the ant-associated black yeast Phialophora attae CBS 131958.</title>
        <authorList>
            <person name="Moreno L.F."/>
            <person name="Stielow B.J."/>
            <person name="de Hoog S."/>
            <person name="Vicente V.A."/>
            <person name="Weiss V.A."/>
            <person name="de Vries M."/>
            <person name="Cruz L.M."/>
            <person name="Souza E.M."/>
        </authorList>
    </citation>
    <scope>NUCLEOTIDE SEQUENCE [LARGE SCALE GENOMIC DNA]</scope>
    <source>
        <strain evidence="2 3">CBS 131958</strain>
    </source>
</reference>
<accession>A0A0N0NIM6</accession>
<feature type="domain" description="AB hydrolase-1" evidence="1">
    <location>
        <begin position="28"/>
        <end position="263"/>
    </location>
</feature>
<dbReference type="EMBL" id="LFJN01000035">
    <property type="protein sequence ID" value="KPI35918.1"/>
    <property type="molecule type" value="Genomic_DNA"/>
</dbReference>
<comment type="caution">
    <text evidence="2">The sequence shown here is derived from an EMBL/GenBank/DDBJ whole genome shotgun (WGS) entry which is preliminary data.</text>
</comment>
<evidence type="ECO:0000313" key="2">
    <source>
        <dbReference type="EMBL" id="KPI35918.1"/>
    </source>
</evidence>
<dbReference type="VEuPathDB" id="FungiDB:AB675_10442"/>
<dbReference type="SUPFAM" id="SSF53474">
    <property type="entry name" value="alpha/beta-Hydrolases"/>
    <property type="match status" value="1"/>
</dbReference>
<name>A0A0N0NIM6_9EURO</name>
<keyword evidence="3" id="KW-1185">Reference proteome</keyword>
<organism evidence="2 3">
    <name type="scientific">Cyphellophora attinorum</name>
    <dbReference type="NCBI Taxonomy" id="1664694"/>
    <lineage>
        <taxon>Eukaryota</taxon>
        <taxon>Fungi</taxon>
        <taxon>Dikarya</taxon>
        <taxon>Ascomycota</taxon>
        <taxon>Pezizomycotina</taxon>
        <taxon>Eurotiomycetes</taxon>
        <taxon>Chaetothyriomycetidae</taxon>
        <taxon>Chaetothyriales</taxon>
        <taxon>Cyphellophoraceae</taxon>
        <taxon>Cyphellophora</taxon>
    </lineage>
</organism>
<dbReference type="PANTHER" id="PTHR43798:SF33">
    <property type="entry name" value="HYDROLASE, PUTATIVE (AFU_ORTHOLOGUE AFUA_2G14860)-RELATED"/>
    <property type="match status" value="1"/>
</dbReference>
<dbReference type="RefSeq" id="XP_017995881.1">
    <property type="nucleotide sequence ID" value="XM_018139215.1"/>
</dbReference>
<sequence length="287" mass="31842">MAVERHITLNDSRVVYDGYNAHLPGPALVFIHGYTCSSALWSGQVHLMQRMRSLAIDLPGHGRSGAPAAGHQYTMEFFANAVAAVLLTEETSTNTNNNSRGPAILIGHSMGGPVATMLLRLHPHLVNAIIYVDSFFDLPESLLTHAQRQALAAKRSDDTFWRATIESFFTTRTPANARDKILQIMLSTTPKHVRVNTCTTDVQPHAWRRDEVFDAVPALAIHCGMFQVDEERWKAHLPKLTVKEWSDGYGHFLFMEDPERFNEELSAWLRGVAGLVVDGKAGNGVCP</sequence>
<dbReference type="Proteomes" id="UP000038010">
    <property type="component" value="Unassembled WGS sequence"/>
</dbReference>
<dbReference type="AlphaFoldDB" id="A0A0N0NIM6"/>
<dbReference type="STRING" id="1664694.A0A0N0NIM6"/>
<dbReference type="InterPro" id="IPR050266">
    <property type="entry name" value="AB_hydrolase_sf"/>
</dbReference>
<gene>
    <name evidence="2" type="ORF">AB675_10442</name>
</gene>
<evidence type="ECO:0000313" key="3">
    <source>
        <dbReference type="Proteomes" id="UP000038010"/>
    </source>
</evidence>
<evidence type="ECO:0000259" key="1">
    <source>
        <dbReference type="Pfam" id="PF12697"/>
    </source>
</evidence>
<dbReference type="PANTHER" id="PTHR43798">
    <property type="entry name" value="MONOACYLGLYCEROL LIPASE"/>
    <property type="match status" value="1"/>
</dbReference>
<dbReference type="InterPro" id="IPR029058">
    <property type="entry name" value="AB_hydrolase_fold"/>
</dbReference>
<dbReference type="GeneID" id="28731095"/>
<dbReference type="OrthoDB" id="408373at2759"/>
<dbReference type="InterPro" id="IPR000073">
    <property type="entry name" value="AB_hydrolase_1"/>
</dbReference>
<dbReference type="GO" id="GO:0016020">
    <property type="term" value="C:membrane"/>
    <property type="evidence" value="ECO:0007669"/>
    <property type="project" value="TreeGrafter"/>
</dbReference>